<keyword evidence="4" id="KW-1185">Reference proteome</keyword>
<dbReference type="SUPFAM" id="SSF64307">
    <property type="entry name" value="SirA-like"/>
    <property type="match status" value="1"/>
</dbReference>
<dbReference type="AlphaFoldDB" id="A0A4R6XHF8"/>
<evidence type="ECO:0000256" key="1">
    <source>
        <dbReference type="ARBA" id="ARBA00008984"/>
    </source>
</evidence>
<comment type="similarity">
    <text evidence="1">Belongs to the sulfur carrier protein TusA family.</text>
</comment>
<reference evidence="3 4" key="1">
    <citation type="submission" date="2019-03" db="EMBL/GenBank/DDBJ databases">
        <title>Genomic Encyclopedia of Type Strains, Phase IV (KMG-IV): sequencing the most valuable type-strain genomes for metagenomic binning, comparative biology and taxonomic classification.</title>
        <authorList>
            <person name="Goeker M."/>
        </authorList>
    </citation>
    <scope>NUCLEOTIDE SEQUENCE [LARGE SCALE GENOMIC DNA]</scope>
    <source>
        <strain evidence="3 4">DSM 5604</strain>
    </source>
</reference>
<name>A0A4R6XHF8_9GAMM</name>
<keyword evidence="3" id="KW-0808">Transferase</keyword>
<dbReference type="PANTHER" id="PTHR33279:SF6">
    <property type="entry name" value="SULFUR CARRIER PROTEIN YEDF-RELATED"/>
    <property type="match status" value="1"/>
</dbReference>
<dbReference type="RefSeq" id="WP_133559919.1">
    <property type="nucleotide sequence ID" value="NZ_JAJGNH010000012.1"/>
</dbReference>
<organism evidence="3 4">
    <name type="scientific">Marinomonas communis</name>
    <dbReference type="NCBI Taxonomy" id="28254"/>
    <lineage>
        <taxon>Bacteria</taxon>
        <taxon>Pseudomonadati</taxon>
        <taxon>Pseudomonadota</taxon>
        <taxon>Gammaproteobacteria</taxon>
        <taxon>Oceanospirillales</taxon>
        <taxon>Oceanospirillaceae</taxon>
        <taxon>Marinomonas</taxon>
    </lineage>
</organism>
<protein>
    <submittedName>
        <fullName evidence="3">TusA-related sulfurtransferase</fullName>
    </submittedName>
</protein>
<evidence type="ECO:0000313" key="4">
    <source>
        <dbReference type="Proteomes" id="UP000295729"/>
    </source>
</evidence>
<dbReference type="Gene3D" id="3.30.110.40">
    <property type="entry name" value="TusA-like domain"/>
    <property type="match status" value="1"/>
</dbReference>
<dbReference type="CDD" id="cd00291">
    <property type="entry name" value="SirA_YedF_YeeD"/>
    <property type="match status" value="1"/>
</dbReference>
<dbReference type="InterPro" id="IPR036868">
    <property type="entry name" value="TusA-like_sf"/>
</dbReference>
<dbReference type="Pfam" id="PF01206">
    <property type="entry name" value="TusA"/>
    <property type="match status" value="1"/>
</dbReference>
<feature type="domain" description="UPF0033" evidence="2">
    <location>
        <begin position="10"/>
        <end position="74"/>
    </location>
</feature>
<dbReference type="InterPro" id="IPR001455">
    <property type="entry name" value="TusA-like"/>
</dbReference>
<gene>
    <name evidence="3" type="ORF">C8D85_0659</name>
</gene>
<dbReference type="EMBL" id="SNZA01000001">
    <property type="protein sequence ID" value="TDR15298.1"/>
    <property type="molecule type" value="Genomic_DNA"/>
</dbReference>
<evidence type="ECO:0000259" key="2">
    <source>
        <dbReference type="Pfam" id="PF01206"/>
    </source>
</evidence>
<accession>A0A4R6XHF8</accession>
<dbReference type="GO" id="GO:0016740">
    <property type="term" value="F:transferase activity"/>
    <property type="evidence" value="ECO:0007669"/>
    <property type="project" value="UniProtKB-KW"/>
</dbReference>
<proteinExistence type="inferred from homology"/>
<comment type="caution">
    <text evidence="3">The sequence shown here is derived from an EMBL/GenBank/DDBJ whole genome shotgun (WGS) entry which is preliminary data.</text>
</comment>
<evidence type="ECO:0000313" key="3">
    <source>
        <dbReference type="EMBL" id="TDR15298.1"/>
    </source>
</evidence>
<sequence>MLDEKQYDVILDAKEERCPMPLLKLKLALAKMSEGETICVYATDSGSLRDIPHFLSLVGLPLLQQGELEGTFFFVTCKREL</sequence>
<dbReference type="Proteomes" id="UP000295729">
    <property type="component" value="Unassembled WGS sequence"/>
</dbReference>
<dbReference type="PANTHER" id="PTHR33279">
    <property type="entry name" value="SULFUR CARRIER PROTEIN YEDF-RELATED"/>
    <property type="match status" value="1"/>
</dbReference>